<keyword evidence="2" id="KW-1185">Reference proteome</keyword>
<evidence type="ECO:0000313" key="1">
    <source>
        <dbReference type="EMBL" id="CAH3171424.1"/>
    </source>
</evidence>
<organism evidence="1 2">
    <name type="scientific">Porites lobata</name>
    <dbReference type="NCBI Taxonomy" id="104759"/>
    <lineage>
        <taxon>Eukaryota</taxon>
        <taxon>Metazoa</taxon>
        <taxon>Cnidaria</taxon>
        <taxon>Anthozoa</taxon>
        <taxon>Hexacorallia</taxon>
        <taxon>Scleractinia</taxon>
        <taxon>Fungiina</taxon>
        <taxon>Poritidae</taxon>
        <taxon>Porites</taxon>
    </lineage>
</organism>
<comment type="caution">
    <text evidence="1">The sequence shown here is derived from an EMBL/GenBank/DDBJ whole genome shotgun (WGS) entry which is preliminary data.</text>
</comment>
<dbReference type="EMBL" id="CALNXK010000163">
    <property type="protein sequence ID" value="CAH3171424.1"/>
    <property type="molecule type" value="Genomic_DNA"/>
</dbReference>
<reference evidence="1 2" key="1">
    <citation type="submission" date="2022-05" db="EMBL/GenBank/DDBJ databases">
        <authorList>
            <consortium name="Genoscope - CEA"/>
            <person name="William W."/>
        </authorList>
    </citation>
    <scope>NUCLEOTIDE SEQUENCE [LARGE SCALE GENOMIC DNA]</scope>
</reference>
<feature type="non-terminal residue" evidence="1">
    <location>
        <position position="119"/>
    </location>
</feature>
<protein>
    <submittedName>
        <fullName evidence="1">Uncharacterized protein</fullName>
    </submittedName>
</protein>
<dbReference type="Proteomes" id="UP001159405">
    <property type="component" value="Unassembled WGS sequence"/>
</dbReference>
<proteinExistence type="predicted"/>
<accession>A0ABN8R1T6</accession>
<name>A0ABN8R1T6_9CNID</name>
<sequence length="119" mass="13942">MRFNFSRFNLSREIFQYVQKTERPTVEIHCKQKKAGSASDKEIEVQINIGLMVWSDKNVCIKPKRGKRLALRVSNKATYKVILQKAVEKWRAFNSDLYDENEDYILLLENGEEAQFLPG</sequence>
<gene>
    <name evidence="1" type="ORF">PLOB_00011872</name>
</gene>
<evidence type="ECO:0000313" key="2">
    <source>
        <dbReference type="Proteomes" id="UP001159405"/>
    </source>
</evidence>